<dbReference type="InterPro" id="IPR017972">
    <property type="entry name" value="Cyt_P450_CS"/>
</dbReference>
<name>A0A0D2BYQ2_9EURO</name>
<dbReference type="PRINTS" id="PR00463">
    <property type="entry name" value="EP450I"/>
</dbReference>
<feature type="transmembrane region" description="Helical" evidence="8">
    <location>
        <begin position="12"/>
        <end position="33"/>
    </location>
</feature>
<dbReference type="Pfam" id="PF00067">
    <property type="entry name" value="p450"/>
    <property type="match status" value="1"/>
</dbReference>
<dbReference type="GO" id="GO:0005506">
    <property type="term" value="F:iron ion binding"/>
    <property type="evidence" value="ECO:0007669"/>
    <property type="project" value="InterPro"/>
</dbReference>
<dbReference type="InterPro" id="IPR002401">
    <property type="entry name" value="Cyt_P450_E_grp-I"/>
</dbReference>
<evidence type="ECO:0000256" key="1">
    <source>
        <dbReference type="ARBA" id="ARBA00001971"/>
    </source>
</evidence>
<dbReference type="GO" id="GO:0020037">
    <property type="term" value="F:heme binding"/>
    <property type="evidence" value="ECO:0007669"/>
    <property type="project" value="InterPro"/>
</dbReference>
<dbReference type="GeneID" id="27333574"/>
<organism evidence="9 10">
    <name type="scientific">Exophiala spinifera</name>
    <dbReference type="NCBI Taxonomy" id="91928"/>
    <lineage>
        <taxon>Eukaryota</taxon>
        <taxon>Fungi</taxon>
        <taxon>Dikarya</taxon>
        <taxon>Ascomycota</taxon>
        <taxon>Pezizomycotina</taxon>
        <taxon>Eurotiomycetes</taxon>
        <taxon>Chaetothyriomycetidae</taxon>
        <taxon>Chaetothyriales</taxon>
        <taxon>Herpotrichiellaceae</taxon>
        <taxon>Exophiala</taxon>
    </lineage>
</organism>
<keyword evidence="8" id="KW-1133">Transmembrane helix</keyword>
<evidence type="ECO:0000313" key="10">
    <source>
        <dbReference type="Proteomes" id="UP000053328"/>
    </source>
</evidence>
<evidence type="ECO:0008006" key="11">
    <source>
        <dbReference type="Google" id="ProtNLM"/>
    </source>
</evidence>
<sequence length="500" mass="56004">MVRSSSNTFHLIGIAGLSFLIVFLIRCLQLTFVAGKKIWLLFTDPLASIPGPWHAKFTGVVLKTHTLMGRRCFYIHDMHQRYGAVVLIAPGEVDISDLEGFRDIHRIASGFQKTDWYTKFTPGMESNVFAMVDLQEHAARRKVLARGFSNSSLQANFQHVVKDRAKLAVERIKSEVARGDCDILKWWTLMALDVTAQVAFGKRSTMLESGKKTEYTENVSLMVEATGIRAEGQFFYSLVRLFAPSTYVKYEASLKNVPLYGLRAARETLSTKLETFNLISGMVKESTAEDSKISEFGLASQATAIIIAGSDTTATTLTYAVWAVLSRPEVRRKLVKEISKLPEDYSQTDLEGLSYLNAVLTETLRLYGAGPGSLPRVHRSKELVVGQYVIPPGVTLTTQAWTIHRDPEIFPEPDKFEPDRFVRGGLQGQQKLAFHPFGAGTRICLGLHLAYMELRYGLAEFFRQCPEIELSSKTTPESMRMVNYFLVAPKSKQCIVTSSR</sequence>
<dbReference type="OrthoDB" id="1470350at2759"/>
<evidence type="ECO:0000256" key="7">
    <source>
        <dbReference type="RuleBase" id="RU000461"/>
    </source>
</evidence>
<dbReference type="EMBL" id="KN847495">
    <property type="protein sequence ID" value="KIW16439.1"/>
    <property type="molecule type" value="Genomic_DNA"/>
</dbReference>
<dbReference type="InterPro" id="IPR050121">
    <property type="entry name" value="Cytochrome_P450_monoxygenase"/>
</dbReference>
<evidence type="ECO:0000256" key="6">
    <source>
        <dbReference type="PIRSR" id="PIRSR602401-1"/>
    </source>
</evidence>
<keyword evidence="5 6" id="KW-0408">Iron</keyword>
<dbReference type="PANTHER" id="PTHR24305">
    <property type="entry name" value="CYTOCHROME P450"/>
    <property type="match status" value="1"/>
</dbReference>
<dbReference type="GO" id="GO:0016705">
    <property type="term" value="F:oxidoreductase activity, acting on paired donors, with incorporation or reduction of molecular oxygen"/>
    <property type="evidence" value="ECO:0007669"/>
    <property type="project" value="InterPro"/>
</dbReference>
<reference evidence="9 10" key="1">
    <citation type="submission" date="2015-01" db="EMBL/GenBank/DDBJ databases">
        <title>The Genome Sequence of Exophiala spinifera CBS89968.</title>
        <authorList>
            <consortium name="The Broad Institute Genomics Platform"/>
            <person name="Cuomo C."/>
            <person name="de Hoog S."/>
            <person name="Gorbushina A."/>
            <person name="Stielow B."/>
            <person name="Teixiera M."/>
            <person name="Abouelleil A."/>
            <person name="Chapman S.B."/>
            <person name="Priest M."/>
            <person name="Young S.K."/>
            <person name="Wortman J."/>
            <person name="Nusbaum C."/>
            <person name="Birren B."/>
        </authorList>
    </citation>
    <scope>NUCLEOTIDE SEQUENCE [LARGE SCALE GENOMIC DNA]</scope>
    <source>
        <strain evidence="9 10">CBS 89968</strain>
    </source>
</reference>
<dbReference type="Gene3D" id="1.10.630.10">
    <property type="entry name" value="Cytochrome P450"/>
    <property type="match status" value="1"/>
</dbReference>
<dbReference type="VEuPathDB" id="FungiDB:PV08_06491"/>
<evidence type="ECO:0000313" key="9">
    <source>
        <dbReference type="EMBL" id="KIW16439.1"/>
    </source>
</evidence>
<keyword evidence="6 7" id="KW-0349">Heme</keyword>
<accession>A0A0D2BYQ2</accession>
<dbReference type="RefSeq" id="XP_016236655.1">
    <property type="nucleotide sequence ID" value="XM_016380828.1"/>
</dbReference>
<comment type="cofactor">
    <cofactor evidence="1 6">
        <name>heme</name>
        <dbReference type="ChEBI" id="CHEBI:30413"/>
    </cofactor>
</comment>
<evidence type="ECO:0000256" key="4">
    <source>
        <dbReference type="ARBA" id="ARBA00023002"/>
    </source>
</evidence>
<keyword evidence="4 7" id="KW-0560">Oxidoreductase</keyword>
<evidence type="ECO:0000256" key="8">
    <source>
        <dbReference type="SAM" id="Phobius"/>
    </source>
</evidence>
<evidence type="ECO:0000256" key="3">
    <source>
        <dbReference type="ARBA" id="ARBA00022723"/>
    </source>
</evidence>
<dbReference type="STRING" id="91928.A0A0D2BYQ2"/>
<comment type="similarity">
    <text evidence="2 7">Belongs to the cytochrome P450 family.</text>
</comment>
<keyword evidence="10" id="KW-1185">Reference proteome</keyword>
<feature type="binding site" description="axial binding residue" evidence="6">
    <location>
        <position position="444"/>
    </location>
    <ligand>
        <name>heme</name>
        <dbReference type="ChEBI" id="CHEBI:30413"/>
    </ligand>
    <ligandPart>
        <name>Fe</name>
        <dbReference type="ChEBI" id="CHEBI:18248"/>
    </ligandPart>
</feature>
<protein>
    <recommendedName>
        <fullName evidence="11">Cytochrome P450 monooxygenase</fullName>
    </recommendedName>
</protein>
<keyword evidence="3 6" id="KW-0479">Metal-binding</keyword>
<dbReference type="PANTHER" id="PTHR24305:SF96">
    <property type="entry name" value="CYTOCHROME P450 MONOOXYGENASE STCB-RELATED"/>
    <property type="match status" value="1"/>
</dbReference>
<dbReference type="PROSITE" id="PS00086">
    <property type="entry name" value="CYTOCHROME_P450"/>
    <property type="match status" value="1"/>
</dbReference>
<gene>
    <name evidence="9" type="ORF">PV08_06491</name>
</gene>
<dbReference type="SUPFAM" id="SSF48264">
    <property type="entry name" value="Cytochrome P450"/>
    <property type="match status" value="1"/>
</dbReference>
<dbReference type="InterPro" id="IPR001128">
    <property type="entry name" value="Cyt_P450"/>
</dbReference>
<keyword evidence="8" id="KW-0812">Transmembrane</keyword>
<dbReference type="PRINTS" id="PR00385">
    <property type="entry name" value="P450"/>
</dbReference>
<evidence type="ECO:0000256" key="2">
    <source>
        <dbReference type="ARBA" id="ARBA00010617"/>
    </source>
</evidence>
<dbReference type="CDD" id="cd11059">
    <property type="entry name" value="CYP_fungal"/>
    <property type="match status" value="1"/>
</dbReference>
<keyword evidence="7" id="KW-0503">Monooxygenase</keyword>
<evidence type="ECO:0000256" key="5">
    <source>
        <dbReference type="ARBA" id="ARBA00023004"/>
    </source>
</evidence>
<dbReference type="GO" id="GO:0004497">
    <property type="term" value="F:monooxygenase activity"/>
    <property type="evidence" value="ECO:0007669"/>
    <property type="project" value="UniProtKB-KW"/>
</dbReference>
<proteinExistence type="inferred from homology"/>
<keyword evidence="8" id="KW-0472">Membrane</keyword>
<dbReference type="AlphaFoldDB" id="A0A0D2BYQ2"/>
<dbReference type="InterPro" id="IPR036396">
    <property type="entry name" value="Cyt_P450_sf"/>
</dbReference>
<dbReference type="HOGENOM" id="CLU_001570_14_2_1"/>
<dbReference type="Proteomes" id="UP000053328">
    <property type="component" value="Unassembled WGS sequence"/>
</dbReference>